<feature type="region of interest" description="Disordered" evidence="1">
    <location>
        <begin position="997"/>
        <end position="1096"/>
    </location>
</feature>
<proteinExistence type="predicted"/>
<evidence type="ECO:0000313" key="3">
    <source>
        <dbReference type="Proteomes" id="UP000016930"/>
    </source>
</evidence>
<evidence type="ECO:0000256" key="1">
    <source>
        <dbReference type="SAM" id="MobiDB-lite"/>
    </source>
</evidence>
<dbReference type="HOGENOM" id="CLU_239910_0_0_1"/>
<feature type="region of interest" description="Disordered" evidence="1">
    <location>
        <begin position="555"/>
        <end position="613"/>
    </location>
</feature>
<feature type="region of interest" description="Disordered" evidence="1">
    <location>
        <begin position="773"/>
        <end position="836"/>
    </location>
</feature>
<feature type="compositionally biased region" description="Polar residues" evidence="1">
    <location>
        <begin position="1070"/>
        <end position="1079"/>
    </location>
</feature>
<feature type="compositionally biased region" description="Polar residues" evidence="1">
    <location>
        <begin position="1708"/>
        <end position="1720"/>
    </location>
</feature>
<protein>
    <submittedName>
        <fullName evidence="2">Uncharacterized protein</fullName>
    </submittedName>
</protein>
<feature type="region of interest" description="Disordered" evidence="1">
    <location>
        <begin position="1151"/>
        <end position="1188"/>
    </location>
</feature>
<feature type="compositionally biased region" description="Low complexity" evidence="1">
    <location>
        <begin position="658"/>
        <end position="675"/>
    </location>
</feature>
<dbReference type="OrthoDB" id="2766697at2759"/>
<sequence length="1733" mass="192431">MRRLELDGERPTYHNDIIRKYPIRDTECTLAMHHSEARVWQALCEDLHHRKGLGGEWKEEFLQDICRELDNCVSDARSRIDRDPDDASILHQQRRRVAVYYQFRDLLSQAMPPSNFGRLSRAEAELLEREFASPQVQFWLASGQPGRIRQVANHIIHQYVSELGDPLNAESDTEFEERKGTLRNRAARTRLIRRLDETDQDCRIRLQGIPGLRAEIGKFPMSANARAQGPDLSRVKSAARRALSRLLLVSTRYNFAARVDMGETKWLPNESDLLDREYASHEVQSILATGEIGSLRKAANFIAMKYEKVLGKLRPAETEADFVVRKASFKSRTTRAKMTILPAETPEEYATRMKGIATRIYTWVKYQSDGRVSRAPPSLEDAPVQHVHRLTGWDVYKRERGSVLTAEGITVTPGAIQEWTALARAEFEALSQDIKVGWKKKADEENGANEERQEAKNTISLEAPDEETIAKRDTECIKLEDQINNVLQKVNVRTGYVSFSITGGINQNGRLRAFIDKYGRDFEQKLEGLGERILERLCNLFEAFMIDCFEWEAEKESENNEGEPKTPPERGVFIEPSTMGSTASISGLSTVSTTASTVSQESSTPTESSAGASMTLAAHTSAASGNAVLPSSLCENIALVVHSGDTATPAKSLDSNVRPGTLGPSTPSSRSSSTPKVPKHFSPFKSVSTVNPEADEPTPRPLKPFSPFKSVPGESGARLTTPVKLSIHSSASVELASPGINIAEGTTHPVTPVKLSLQATAAIEPRRTVPGVTRDHDVATSRRGREEPVTDRVVEDGDATPCPQKITRAKTKMVSKASKNVAPKVSPRKTRSTKQDIQERVTRSRKASARALQQDPYISHAWLVVTRQGARAGAKGLNRCIFLLANVQSPSLLHSTFKMPTYSEVLKRIAKEGADLRKPTETCLCRECKRPLPVRVAYSERNAGKWVGVCFECDKATVPSQTSPSPEHRQRIEAVRALDRMELDDRRMARALQRAENRQAKLLKSPQTPKTPRTLRTPRAVGSDSEPGTPETPRTGPRASKVPHTPKTPRTLKTSRTPKTPRTPKTSTTATVPLASSQPGRRESSPIKLVSDGEGADMNRKDTRLMASYELELTDEEVDGIPRTIVKDLGTQTSYMLPLPNTASKTKFLKGRKTTNKRVAENDEPESNSNDIMPAGEGHKRKSIKLAGRDDVNTAETIVISSDSEEEEPAASAQVKVPAMVVEDSRGESIGVSESDQEDGPHLLKSHDNRQRLVRVVIWTGTEEKRYAKVEKTFAYLGLVDLGQLVHGPLNLPPETHIELWDKAESSWVGVLTSQSPYWVGVETKGIWGRVVGSGAVGTDFWEEMKRIQTVMRGLLELISQCAYHGIDLEDVVTQADVDKHTKCHCAAAVDAINGKLSHATARAVEVLRGFRDRGGQTYSARRVPSRTRFCRVENLDLGPPAMRVEALHWLDVMSVDRVPMSVLVVGYLTECTGIGLRLQVFADEDRGGLARVGLRELSDGTYWLPWEPQTSKVLDCTSQPAEGLWGDLEMLNEVDQSNLRVDSVVACEPRGGIYIRVEVYASAWRYMHPRGGTCIRADWLRSVVFVTWNSSGRWFDSLQCDPFILFCQPKSPTALRRGDFVDVTFTVNVQYSFNKKFSCTVSHFAVHNVLRLMRYQDVQVILPDIVNIDQLDTPTESVVGLPPNNEDQVMVPQVAFQGLSDDVPMHTASSSQSGTNLPHTMNEMRIADGATL</sequence>
<name>M2RD01_CERS8</name>
<organism evidence="2 3">
    <name type="scientific">Ceriporiopsis subvermispora (strain B)</name>
    <name type="common">White-rot fungus</name>
    <name type="synonym">Gelatoporia subvermispora</name>
    <dbReference type="NCBI Taxonomy" id="914234"/>
    <lineage>
        <taxon>Eukaryota</taxon>
        <taxon>Fungi</taxon>
        <taxon>Dikarya</taxon>
        <taxon>Basidiomycota</taxon>
        <taxon>Agaricomycotina</taxon>
        <taxon>Agaricomycetes</taxon>
        <taxon>Polyporales</taxon>
        <taxon>Gelatoporiaceae</taxon>
        <taxon>Gelatoporia</taxon>
    </lineage>
</organism>
<feature type="compositionally biased region" description="Low complexity" evidence="1">
    <location>
        <begin position="1048"/>
        <end position="1069"/>
    </location>
</feature>
<feature type="compositionally biased region" description="Low complexity" evidence="1">
    <location>
        <begin position="586"/>
        <end position="604"/>
    </location>
</feature>
<dbReference type="EMBL" id="KB445798">
    <property type="protein sequence ID" value="EMD36312.1"/>
    <property type="molecule type" value="Genomic_DNA"/>
</dbReference>
<feature type="compositionally biased region" description="Basic and acidic residues" evidence="1">
    <location>
        <begin position="773"/>
        <end position="795"/>
    </location>
</feature>
<reference evidence="2 3" key="1">
    <citation type="journal article" date="2012" name="Proc. Natl. Acad. Sci. U.S.A.">
        <title>Comparative genomics of Ceriporiopsis subvermispora and Phanerochaete chrysosporium provide insight into selective ligninolysis.</title>
        <authorList>
            <person name="Fernandez-Fueyo E."/>
            <person name="Ruiz-Duenas F.J."/>
            <person name="Ferreira P."/>
            <person name="Floudas D."/>
            <person name="Hibbett D.S."/>
            <person name="Canessa P."/>
            <person name="Larrondo L.F."/>
            <person name="James T.Y."/>
            <person name="Seelenfreund D."/>
            <person name="Lobos S."/>
            <person name="Polanco R."/>
            <person name="Tello M."/>
            <person name="Honda Y."/>
            <person name="Watanabe T."/>
            <person name="Watanabe T."/>
            <person name="Ryu J.S."/>
            <person name="Kubicek C.P."/>
            <person name="Schmoll M."/>
            <person name="Gaskell J."/>
            <person name="Hammel K.E."/>
            <person name="St John F.J."/>
            <person name="Vanden Wymelenberg A."/>
            <person name="Sabat G."/>
            <person name="Splinter BonDurant S."/>
            <person name="Syed K."/>
            <person name="Yadav J.S."/>
            <person name="Doddapaneni H."/>
            <person name="Subramanian V."/>
            <person name="Lavin J.L."/>
            <person name="Oguiza J.A."/>
            <person name="Perez G."/>
            <person name="Pisabarro A.G."/>
            <person name="Ramirez L."/>
            <person name="Santoyo F."/>
            <person name="Master E."/>
            <person name="Coutinho P.M."/>
            <person name="Henrissat B."/>
            <person name="Lombard V."/>
            <person name="Magnuson J.K."/>
            <person name="Kuees U."/>
            <person name="Hori C."/>
            <person name="Igarashi K."/>
            <person name="Samejima M."/>
            <person name="Held B.W."/>
            <person name="Barry K.W."/>
            <person name="LaButti K.M."/>
            <person name="Lapidus A."/>
            <person name="Lindquist E.A."/>
            <person name="Lucas S.M."/>
            <person name="Riley R."/>
            <person name="Salamov A.A."/>
            <person name="Hoffmeister D."/>
            <person name="Schwenk D."/>
            <person name="Hadar Y."/>
            <person name="Yarden O."/>
            <person name="de Vries R.P."/>
            <person name="Wiebenga A."/>
            <person name="Stenlid J."/>
            <person name="Eastwood D."/>
            <person name="Grigoriev I.V."/>
            <person name="Berka R.M."/>
            <person name="Blanchette R.A."/>
            <person name="Kersten P."/>
            <person name="Martinez A.T."/>
            <person name="Vicuna R."/>
            <person name="Cullen D."/>
        </authorList>
    </citation>
    <scope>NUCLEOTIDE SEQUENCE [LARGE SCALE GENOMIC DNA]</scope>
    <source>
        <strain evidence="2 3">B</strain>
    </source>
</reference>
<feature type="compositionally biased region" description="Low complexity" evidence="1">
    <location>
        <begin position="1006"/>
        <end position="1019"/>
    </location>
</feature>
<feature type="compositionally biased region" description="Low complexity" evidence="1">
    <location>
        <begin position="1026"/>
        <end position="1038"/>
    </location>
</feature>
<gene>
    <name evidence="2" type="ORF">CERSUDRAFT_74323</name>
</gene>
<feature type="region of interest" description="Disordered" evidence="1">
    <location>
        <begin position="1706"/>
        <end position="1733"/>
    </location>
</feature>
<feature type="compositionally biased region" description="Basic and acidic residues" evidence="1">
    <location>
        <begin position="555"/>
        <end position="568"/>
    </location>
</feature>
<accession>M2RD01</accession>
<dbReference type="Proteomes" id="UP000016930">
    <property type="component" value="Unassembled WGS sequence"/>
</dbReference>
<keyword evidence="3" id="KW-1185">Reference proteome</keyword>
<feature type="region of interest" description="Disordered" evidence="1">
    <location>
        <begin position="647"/>
        <end position="716"/>
    </location>
</feature>
<evidence type="ECO:0000313" key="2">
    <source>
        <dbReference type="EMBL" id="EMD36312.1"/>
    </source>
</evidence>